<name>A0A1M4WXA3_9CLOT</name>
<dbReference type="SUPFAM" id="SSF46785">
    <property type="entry name" value="Winged helix' DNA-binding domain"/>
    <property type="match status" value="1"/>
</dbReference>
<feature type="domain" description="HTH lysR-type" evidence="5">
    <location>
        <begin position="22"/>
        <end position="73"/>
    </location>
</feature>
<evidence type="ECO:0000256" key="4">
    <source>
        <dbReference type="ARBA" id="ARBA00023163"/>
    </source>
</evidence>
<dbReference type="CDD" id="cd05466">
    <property type="entry name" value="PBP2_LTTR_substrate"/>
    <property type="match status" value="1"/>
</dbReference>
<dbReference type="SUPFAM" id="SSF53850">
    <property type="entry name" value="Periplasmic binding protein-like II"/>
    <property type="match status" value="1"/>
</dbReference>
<evidence type="ECO:0000256" key="1">
    <source>
        <dbReference type="ARBA" id="ARBA00009437"/>
    </source>
</evidence>
<organism evidence="6 7">
    <name type="scientific">Lactonifactor longoviformis DSM 17459</name>
    <dbReference type="NCBI Taxonomy" id="1122155"/>
    <lineage>
        <taxon>Bacteria</taxon>
        <taxon>Bacillati</taxon>
        <taxon>Bacillota</taxon>
        <taxon>Clostridia</taxon>
        <taxon>Eubacteriales</taxon>
        <taxon>Clostridiaceae</taxon>
        <taxon>Lactonifactor</taxon>
    </lineage>
</organism>
<dbReference type="Gene3D" id="3.40.190.290">
    <property type="match status" value="1"/>
</dbReference>
<gene>
    <name evidence="6" type="ORF">SAMN02745158_01773</name>
</gene>
<keyword evidence="2" id="KW-0805">Transcription regulation</keyword>
<dbReference type="EMBL" id="FQVI01000007">
    <property type="protein sequence ID" value="SHE85777.1"/>
    <property type="molecule type" value="Genomic_DNA"/>
</dbReference>
<comment type="similarity">
    <text evidence="1">Belongs to the LysR transcriptional regulatory family.</text>
</comment>
<dbReference type="InterPro" id="IPR036390">
    <property type="entry name" value="WH_DNA-bd_sf"/>
</dbReference>
<dbReference type="FunFam" id="1.10.10.10:FF:000001">
    <property type="entry name" value="LysR family transcriptional regulator"/>
    <property type="match status" value="1"/>
</dbReference>
<keyword evidence="3" id="KW-0238">DNA-binding</keyword>
<keyword evidence="7" id="KW-1185">Reference proteome</keyword>
<dbReference type="Pfam" id="PF00126">
    <property type="entry name" value="HTH_1"/>
    <property type="match status" value="1"/>
</dbReference>
<dbReference type="STRING" id="1122155.SAMN02745158_01773"/>
<dbReference type="PANTHER" id="PTHR30126">
    <property type="entry name" value="HTH-TYPE TRANSCRIPTIONAL REGULATOR"/>
    <property type="match status" value="1"/>
</dbReference>
<evidence type="ECO:0000259" key="5">
    <source>
        <dbReference type="PROSITE" id="PS50931"/>
    </source>
</evidence>
<dbReference type="InterPro" id="IPR036388">
    <property type="entry name" value="WH-like_DNA-bd_sf"/>
</dbReference>
<reference evidence="6 7" key="1">
    <citation type="submission" date="2016-11" db="EMBL/GenBank/DDBJ databases">
        <authorList>
            <person name="Jaros S."/>
            <person name="Januszkiewicz K."/>
            <person name="Wedrychowicz H."/>
        </authorList>
    </citation>
    <scope>NUCLEOTIDE SEQUENCE [LARGE SCALE GENOMIC DNA]</scope>
    <source>
        <strain evidence="6 7">DSM 17459</strain>
    </source>
</reference>
<proteinExistence type="inferred from homology"/>
<dbReference type="PRINTS" id="PR00039">
    <property type="entry name" value="HTHLYSR"/>
</dbReference>
<evidence type="ECO:0000256" key="3">
    <source>
        <dbReference type="ARBA" id="ARBA00023125"/>
    </source>
</evidence>
<evidence type="ECO:0000313" key="6">
    <source>
        <dbReference type="EMBL" id="SHE85777.1"/>
    </source>
</evidence>
<protein>
    <submittedName>
        <fullName evidence="6">Transcriptional regulator, LysR family</fullName>
    </submittedName>
</protein>
<dbReference type="Proteomes" id="UP000184245">
    <property type="component" value="Unassembled WGS sequence"/>
</dbReference>
<dbReference type="Pfam" id="PF03466">
    <property type="entry name" value="LysR_substrate"/>
    <property type="match status" value="1"/>
</dbReference>
<dbReference type="InterPro" id="IPR005119">
    <property type="entry name" value="LysR_subst-bd"/>
</dbReference>
<dbReference type="InterPro" id="IPR000847">
    <property type="entry name" value="LysR_HTH_N"/>
</dbReference>
<dbReference type="Gene3D" id="1.10.10.10">
    <property type="entry name" value="Winged helix-like DNA-binding domain superfamily/Winged helix DNA-binding domain"/>
    <property type="match status" value="1"/>
</dbReference>
<evidence type="ECO:0000313" key="7">
    <source>
        <dbReference type="Proteomes" id="UP000184245"/>
    </source>
</evidence>
<dbReference type="GO" id="GO:0000976">
    <property type="term" value="F:transcription cis-regulatory region binding"/>
    <property type="evidence" value="ECO:0007669"/>
    <property type="project" value="TreeGrafter"/>
</dbReference>
<dbReference type="PROSITE" id="PS50931">
    <property type="entry name" value="HTH_LYSR"/>
    <property type="match status" value="1"/>
</dbReference>
<dbReference type="PANTHER" id="PTHR30126:SF64">
    <property type="entry name" value="HTH-TYPE TRANSCRIPTIONAL REGULATOR CITR"/>
    <property type="match status" value="1"/>
</dbReference>
<accession>A0A1M4WXA3</accession>
<sequence>MAETAAILLQGGSMDQNLSLYKVFYTVANSRNISKAASELFISQPAISKSIRKLEQSLGVTLFSRNSRGVQLTEEGEILYEYVERAFDSLQLGEAQLKKVNELGIGHLHIGVSTTLCKYMLLPYLKAFIKAHPHVKITIDCQSTNHTLQLLKENKIDIGLIGRPDSLHHICFDSLGEIEDIFVATKTYLDNLSLRTRSNEMDLFRSATLMLLDKENMTRQYIDDYLSLHHIETNNLLEISTMDLLIEFAKIGLGVACVIKQFVSKELENGTFVQIPLPFPIHKREIGFAYLENQQHSNAVKDFVAFYTAQKPQ</sequence>
<evidence type="ECO:0000256" key="2">
    <source>
        <dbReference type="ARBA" id="ARBA00023015"/>
    </source>
</evidence>
<keyword evidence="4" id="KW-0804">Transcription</keyword>
<dbReference type="GO" id="GO:0003700">
    <property type="term" value="F:DNA-binding transcription factor activity"/>
    <property type="evidence" value="ECO:0007669"/>
    <property type="project" value="InterPro"/>
</dbReference>
<dbReference type="AlphaFoldDB" id="A0A1M4WXA3"/>